<organism evidence="31 32">
    <name type="scientific">Channa striata</name>
    <name type="common">Snakehead murrel</name>
    <name type="synonym">Ophicephalus striatus</name>
    <dbReference type="NCBI Taxonomy" id="64152"/>
    <lineage>
        <taxon>Eukaryota</taxon>
        <taxon>Metazoa</taxon>
        <taxon>Chordata</taxon>
        <taxon>Craniata</taxon>
        <taxon>Vertebrata</taxon>
        <taxon>Euteleostomi</taxon>
        <taxon>Actinopterygii</taxon>
        <taxon>Neopterygii</taxon>
        <taxon>Teleostei</taxon>
        <taxon>Neoteleostei</taxon>
        <taxon>Acanthomorphata</taxon>
        <taxon>Anabantaria</taxon>
        <taxon>Anabantiformes</taxon>
        <taxon>Channoidei</taxon>
        <taxon>Channidae</taxon>
        <taxon>Channa</taxon>
    </lineage>
</organism>
<dbReference type="CDD" id="cd00054">
    <property type="entry name" value="EGF_CA"/>
    <property type="match status" value="1"/>
</dbReference>
<evidence type="ECO:0000256" key="1">
    <source>
        <dbReference type="ARBA" id="ARBA00001368"/>
    </source>
</evidence>
<dbReference type="SMART" id="SM00020">
    <property type="entry name" value="Tryp_SPc"/>
    <property type="match status" value="1"/>
</dbReference>
<evidence type="ECO:0000256" key="11">
    <source>
        <dbReference type="ARBA" id="ARBA00022696"/>
    </source>
</evidence>
<dbReference type="PANTHER" id="PTHR24278">
    <property type="entry name" value="COAGULATION FACTOR"/>
    <property type="match status" value="1"/>
</dbReference>
<dbReference type="Pfam" id="PF00089">
    <property type="entry name" value="Trypsin"/>
    <property type="match status" value="1"/>
</dbReference>
<feature type="domain" description="EGF-like" evidence="28">
    <location>
        <begin position="86"/>
        <end position="122"/>
    </location>
</feature>
<keyword evidence="16" id="KW-0106">Calcium</keyword>
<evidence type="ECO:0000259" key="28">
    <source>
        <dbReference type="PROSITE" id="PS50026"/>
    </source>
</evidence>
<dbReference type="CDD" id="cd00190">
    <property type="entry name" value="Tryp_SPc"/>
    <property type="match status" value="1"/>
</dbReference>
<keyword evidence="19" id="KW-0865">Zymogen</keyword>
<keyword evidence="13" id="KW-0732">Signal</keyword>
<dbReference type="PROSITE" id="PS00010">
    <property type="entry name" value="ASX_HYDROXYL"/>
    <property type="match status" value="1"/>
</dbReference>
<dbReference type="PROSITE" id="PS00135">
    <property type="entry name" value="TRYPSIN_SER"/>
    <property type="match status" value="1"/>
</dbReference>
<evidence type="ECO:0000256" key="24">
    <source>
        <dbReference type="PIRSR" id="PIRSR001143-1"/>
    </source>
</evidence>
<evidence type="ECO:0000256" key="7">
    <source>
        <dbReference type="ARBA" id="ARBA00022525"/>
    </source>
</evidence>
<evidence type="ECO:0000256" key="13">
    <source>
        <dbReference type="ARBA" id="ARBA00022729"/>
    </source>
</evidence>
<dbReference type="InterPro" id="IPR035972">
    <property type="entry name" value="GLA-like_dom_SF"/>
</dbReference>
<keyword evidence="21" id="KW-0325">Glycoprotein</keyword>
<dbReference type="PROSITE" id="PS01187">
    <property type="entry name" value="EGF_CA"/>
    <property type="match status" value="1"/>
</dbReference>
<feature type="region of interest" description="Disordered" evidence="27">
    <location>
        <begin position="242"/>
        <end position="272"/>
    </location>
</feature>
<evidence type="ECO:0000256" key="5">
    <source>
        <dbReference type="ARBA" id="ARBA00019454"/>
    </source>
</evidence>
<dbReference type="Pfam" id="PF14670">
    <property type="entry name" value="FXa_inhibition"/>
    <property type="match status" value="1"/>
</dbReference>
<feature type="domain" description="Gla" evidence="30">
    <location>
        <begin position="40"/>
        <end position="86"/>
    </location>
</feature>
<comment type="caution">
    <text evidence="31">The sequence shown here is derived from an EMBL/GenBank/DDBJ whole genome shotgun (WGS) entry which is preliminary data.</text>
</comment>
<dbReference type="FunFam" id="2.40.10.10:FF:000120">
    <property type="entry name" value="Putative serine protease"/>
    <property type="match status" value="1"/>
</dbReference>
<dbReference type="SUPFAM" id="SSF57196">
    <property type="entry name" value="EGF/Laminin"/>
    <property type="match status" value="2"/>
</dbReference>
<keyword evidence="9" id="KW-0597">Phosphoprotein</keyword>
<keyword evidence="17" id="KW-0460">Magnesium</keyword>
<dbReference type="GO" id="GO:0007596">
    <property type="term" value="P:blood coagulation"/>
    <property type="evidence" value="ECO:0007669"/>
    <property type="project" value="UniProtKB-KW"/>
</dbReference>
<dbReference type="PANTHER" id="PTHR24278:SF31">
    <property type="entry name" value="COAGULATION FACTOR IX"/>
    <property type="match status" value="1"/>
</dbReference>
<feature type="disulfide bond" evidence="25">
    <location>
        <begin position="112"/>
        <end position="121"/>
    </location>
</feature>
<evidence type="ECO:0000256" key="15">
    <source>
        <dbReference type="ARBA" id="ARBA00022825"/>
    </source>
</evidence>
<dbReference type="PRINTS" id="PR00010">
    <property type="entry name" value="EGFBLOOD"/>
</dbReference>
<evidence type="ECO:0000313" key="32">
    <source>
        <dbReference type="Proteomes" id="UP001187415"/>
    </source>
</evidence>
<dbReference type="PRINTS" id="PR00722">
    <property type="entry name" value="CHYMOTRYPSIN"/>
</dbReference>
<dbReference type="EC" id="3.4.21.22" evidence="4"/>
<protein>
    <recommendedName>
        <fullName evidence="5">Coagulation factor IX</fullName>
        <ecNumber evidence="4">3.4.21.22</ecNumber>
    </recommendedName>
    <alternativeName>
        <fullName evidence="23">Christmas factor</fullName>
    </alternativeName>
</protein>
<dbReference type="InterPro" id="IPR012224">
    <property type="entry name" value="Pept_S1A_FX"/>
</dbReference>
<evidence type="ECO:0000256" key="25">
    <source>
        <dbReference type="PROSITE-ProRule" id="PRU00076"/>
    </source>
</evidence>
<dbReference type="InterPro" id="IPR000294">
    <property type="entry name" value="GLA_domain"/>
</dbReference>
<dbReference type="InterPro" id="IPR050442">
    <property type="entry name" value="Peptidase_S1_coag_factors"/>
</dbReference>
<dbReference type="SMART" id="SM00181">
    <property type="entry name" value="EGF"/>
    <property type="match status" value="2"/>
</dbReference>
<evidence type="ECO:0000256" key="12">
    <source>
        <dbReference type="ARBA" id="ARBA00022723"/>
    </source>
</evidence>
<dbReference type="SMART" id="SM00069">
    <property type="entry name" value="GLA"/>
    <property type="match status" value="1"/>
</dbReference>
<dbReference type="PROSITE" id="PS50998">
    <property type="entry name" value="GLA_2"/>
    <property type="match status" value="1"/>
</dbReference>
<comment type="subcellular location">
    <subcellularLocation>
        <location evidence="3">Secreted</location>
    </subcellularLocation>
</comment>
<keyword evidence="8 25" id="KW-0245">EGF-like domain</keyword>
<dbReference type="FunFam" id="2.10.25.10:FF:000162">
    <property type="entry name" value="Coagulation factor X (Predicted)"/>
    <property type="match status" value="1"/>
</dbReference>
<dbReference type="SUPFAM" id="SSF50494">
    <property type="entry name" value="Trypsin-like serine proteases"/>
    <property type="match status" value="1"/>
</dbReference>
<dbReference type="Gene3D" id="2.10.25.10">
    <property type="entry name" value="Laminin"/>
    <property type="match status" value="2"/>
</dbReference>
<keyword evidence="11" id="KW-0356">Hemostasis</keyword>
<gene>
    <name evidence="31" type="ORF">Q5P01_019208</name>
</gene>
<keyword evidence="7" id="KW-0964">Secreted</keyword>
<evidence type="ECO:0000256" key="14">
    <source>
        <dbReference type="ARBA" id="ARBA00022801"/>
    </source>
</evidence>
<dbReference type="Gene3D" id="2.40.10.10">
    <property type="entry name" value="Trypsin-like serine proteases"/>
    <property type="match status" value="2"/>
</dbReference>
<proteinExistence type="predicted"/>
<dbReference type="InterPro" id="IPR000742">
    <property type="entry name" value="EGF"/>
</dbReference>
<evidence type="ECO:0000256" key="21">
    <source>
        <dbReference type="ARBA" id="ARBA00023180"/>
    </source>
</evidence>
<evidence type="ECO:0000256" key="10">
    <source>
        <dbReference type="ARBA" id="ARBA00022670"/>
    </source>
</evidence>
<comment type="function">
    <text evidence="2">Factor IX is a vitamin K-dependent plasma protein that participates in the intrinsic pathway of blood coagulation by converting factor X to its active form in the presence of Ca(2+) ions, phospholipids, and factor VIIIa.</text>
</comment>
<dbReference type="InterPro" id="IPR018114">
    <property type="entry name" value="TRYPSIN_HIS"/>
</dbReference>
<dbReference type="GO" id="GO:0005509">
    <property type="term" value="F:calcium ion binding"/>
    <property type="evidence" value="ECO:0007669"/>
    <property type="project" value="InterPro"/>
</dbReference>
<evidence type="ECO:0000256" key="19">
    <source>
        <dbReference type="ARBA" id="ARBA00023145"/>
    </source>
</evidence>
<evidence type="ECO:0000256" key="6">
    <source>
        <dbReference type="ARBA" id="ARBA00022479"/>
    </source>
</evidence>
<dbReference type="InterPro" id="IPR001314">
    <property type="entry name" value="Peptidase_S1A"/>
</dbReference>
<keyword evidence="10 26" id="KW-0645">Protease</keyword>
<keyword evidence="20 25" id="KW-1015">Disulfide bond</keyword>
<dbReference type="InterPro" id="IPR000152">
    <property type="entry name" value="EGF-type_Asp/Asn_hydroxyl_site"/>
</dbReference>
<evidence type="ECO:0000259" key="30">
    <source>
        <dbReference type="PROSITE" id="PS50998"/>
    </source>
</evidence>
<evidence type="ECO:0000256" key="17">
    <source>
        <dbReference type="ARBA" id="ARBA00022842"/>
    </source>
</evidence>
<comment type="caution">
    <text evidence="25">Lacks conserved residue(s) required for the propagation of feature annotation.</text>
</comment>
<dbReference type="SUPFAM" id="SSF57630">
    <property type="entry name" value="GLA-domain"/>
    <property type="match status" value="1"/>
</dbReference>
<dbReference type="InterPro" id="IPR001254">
    <property type="entry name" value="Trypsin_dom"/>
</dbReference>
<keyword evidence="32" id="KW-1185">Reference proteome</keyword>
<dbReference type="GO" id="GO:0005615">
    <property type="term" value="C:extracellular space"/>
    <property type="evidence" value="ECO:0007669"/>
    <property type="project" value="TreeGrafter"/>
</dbReference>
<evidence type="ECO:0000256" key="16">
    <source>
        <dbReference type="ARBA" id="ARBA00022837"/>
    </source>
</evidence>
<dbReference type="Proteomes" id="UP001187415">
    <property type="component" value="Unassembled WGS sequence"/>
</dbReference>
<dbReference type="GO" id="GO:0006508">
    <property type="term" value="P:proteolysis"/>
    <property type="evidence" value="ECO:0007669"/>
    <property type="project" value="UniProtKB-KW"/>
</dbReference>
<dbReference type="GO" id="GO:0004252">
    <property type="term" value="F:serine-type endopeptidase activity"/>
    <property type="evidence" value="ECO:0007669"/>
    <property type="project" value="UniProtKB-EC"/>
</dbReference>
<name>A0AA88M0U7_CHASR</name>
<dbReference type="PROSITE" id="PS50026">
    <property type="entry name" value="EGF_3"/>
    <property type="match status" value="1"/>
</dbReference>
<dbReference type="PROSITE" id="PS50240">
    <property type="entry name" value="TRYPSIN_DOM"/>
    <property type="match status" value="1"/>
</dbReference>
<feature type="compositionally biased region" description="Polar residues" evidence="27">
    <location>
        <begin position="251"/>
        <end position="272"/>
    </location>
</feature>
<dbReference type="PIRSF" id="PIRSF001143">
    <property type="entry name" value="Factor_X"/>
    <property type="match status" value="1"/>
</dbReference>
<evidence type="ECO:0000256" key="27">
    <source>
        <dbReference type="SAM" id="MobiDB-lite"/>
    </source>
</evidence>
<dbReference type="PRINTS" id="PR00001">
    <property type="entry name" value="GLABLOOD"/>
</dbReference>
<comment type="catalytic activity">
    <reaction evidence="1">
        <text>Selective cleavage of Arg-|-Ile bond in factor X to form factor Xa.</text>
        <dbReference type="EC" id="3.4.21.22"/>
    </reaction>
</comment>
<dbReference type="InterPro" id="IPR009003">
    <property type="entry name" value="Peptidase_S1_PA"/>
</dbReference>
<evidence type="ECO:0000259" key="29">
    <source>
        <dbReference type="PROSITE" id="PS50240"/>
    </source>
</evidence>
<dbReference type="SMART" id="SM00179">
    <property type="entry name" value="EGF_CA"/>
    <property type="match status" value="1"/>
</dbReference>
<evidence type="ECO:0000256" key="8">
    <source>
        <dbReference type="ARBA" id="ARBA00022536"/>
    </source>
</evidence>
<dbReference type="Pfam" id="PF00594">
    <property type="entry name" value="Gla"/>
    <property type="match status" value="1"/>
</dbReference>
<evidence type="ECO:0000256" key="26">
    <source>
        <dbReference type="RuleBase" id="RU363034"/>
    </source>
</evidence>
<reference evidence="31" key="1">
    <citation type="submission" date="2023-07" db="EMBL/GenBank/DDBJ databases">
        <title>Chromosome-level Genome Assembly of Striped Snakehead (Channa striata).</title>
        <authorList>
            <person name="Liu H."/>
        </authorList>
    </citation>
    <scope>NUCLEOTIDE SEQUENCE</scope>
    <source>
        <strain evidence="31">Gz</strain>
        <tissue evidence="31">Muscle</tissue>
    </source>
</reference>
<dbReference type="FunFam" id="4.10.740.10:FF:000001">
    <property type="entry name" value="vitamin K-dependent protein S"/>
    <property type="match status" value="1"/>
</dbReference>
<evidence type="ECO:0000256" key="2">
    <source>
        <dbReference type="ARBA" id="ARBA00002741"/>
    </source>
</evidence>
<keyword evidence="12" id="KW-0479">Metal-binding</keyword>
<evidence type="ECO:0000256" key="3">
    <source>
        <dbReference type="ARBA" id="ARBA00004613"/>
    </source>
</evidence>
<dbReference type="InterPro" id="IPR001881">
    <property type="entry name" value="EGF-like_Ca-bd_dom"/>
</dbReference>
<evidence type="ECO:0000256" key="20">
    <source>
        <dbReference type="ARBA" id="ARBA00023157"/>
    </source>
</evidence>
<dbReference type="PROSITE" id="PS00134">
    <property type="entry name" value="TRYPSIN_HIS"/>
    <property type="match status" value="1"/>
</dbReference>
<dbReference type="EMBL" id="JAUPFM010000015">
    <property type="protein sequence ID" value="KAK2828174.1"/>
    <property type="molecule type" value="Genomic_DNA"/>
</dbReference>
<evidence type="ECO:0000256" key="23">
    <source>
        <dbReference type="ARBA" id="ARBA00031357"/>
    </source>
</evidence>
<sequence length="542" mass="60253">MTGLLLEVDGLAVEMTEKNKGAVFVSRQAADTVLLRQRRYNSGHLEEVRQDNLERECYEETCSMEEAREVFEDDEKTVEFWASYIDGDQCKPPPCQNGGVCNDGMSSYTCWCKPDFSGKNCEIEVSKQCSINNGGCSHFCAMQTDQPVCQCAVGYKLGPDKRSCEPTGPFSCGQVKLASTSNSDTRSLLNPRSSNLTSDSETKDNSSNTLQDSNYADNLTKTYDDYDVDTTDSDLTDTSEVTALDIRSLKPDSNSPVNSNNITETPTETKQPSARAFFPTLPTIRAKNNTDQRIVGGDEATPGEIPWQVTLIARSKSEDGGVAFCGGSLLSEVWVISAAHCLMENEMFKKSYFVRVGEHDLNSKEGPESDHNVSDYYIHHSYNYSKSPFNHDIMLLKLANPVELSNQRRPICLGPKHFTENILRESTNSLVSGWGALNFQGPQATKLQKLKVPYVDRTVCKQSSRHHVTRLMFCAGYPSEQKDSCTGDSGGPHATNFKGTWFLTGIVSWGEDCAKDGKYGFYTRISQYYTWISQTTGLRVNN</sequence>
<feature type="region of interest" description="Disordered" evidence="27">
    <location>
        <begin position="183"/>
        <end position="216"/>
    </location>
</feature>
<dbReference type="PROSITE" id="PS00022">
    <property type="entry name" value="EGF_1"/>
    <property type="match status" value="1"/>
</dbReference>
<evidence type="ECO:0000256" key="9">
    <source>
        <dbReference type="ARBA" id="ARBA00022553"/>
    </source>
</evidence>
<keyword evidence="6" id="KW-0301">Gamma-carboxyglutamic acid</keyword>
<dbReference type="InterPro" id="IPR043504">
    <property type="entry name" value="Peptidase_S1_PA_chymotrypsin"/>
</dbReference>
<evidence type="ECO:0000256" key="4">
    <source>
        <dbReference type="ARBA" id="ARBA00012066"/>
    </source>
</evidence>
<feature type="active site" description="Charge relay system" evidence="24">
    <location>
        <position position="340"/>
    </location>
</feature>
<dbReference type="PROSITE" id="PS00011">
    <property type="entry name" value="GLA_1"/>
    <property type="match status" value="1"/>
</dbReference>
<dbReference type="InterPro" id="IPR018097">
    <property type="entry name" value="EGF_Ca-bd_CS"/>
</dbReference>
<feature type="active site" description="Charge relay system" evidence="24">
    <location>
        <position position="489"/>
    </location>
</feature>
<keyword evidence="14 26" id="KW-0378">Hydrolase</keyword>
<dbReference type="InterPro" id="IPR017857">
    <property type="entry name" value="Coagulation_fac-like_Gla_dom"/>
</dbReference>
<dbReference type="AlphaFoldDB" id="A0AA88M0U7"/>
<keyword evidence="22" id="KW-0379">Hydroxylation</keyword>
<dbReference type="Gene3D" id="4.10.740.10">
    <property type="entry name" value="Coagulation Factor IX"/>
    <property type="match status" value="1"/>
</dbReference>
<evidence type="ECO:0000256" key="22">
    <source>
        <dbReference type="ARBA" id="ARBA00023278"/>
    </source>
</evidence>
<dbReference type="InterPro" id="IPR033116">
    <property type="entry name" value="TRYPSIN_SER"/>
</dbReference>
<keyword evidence="18" id="KW-0094">Blood coagulation</keyword>
<evidence type="ECO:0000256" key="18">
    <source>
        <dbReference type="ARBA" id="ARBA00023084"/>
    </source>
</evidence>
<feature type="domain" description="Peptidase S1" evidence="29">
    <location>
        <begin position="294"/>
        <end position="537"/>
    </location>
</feature>
<feature type="active site" description="Charge relay system" evidence="24">
    <location>
        <position position="392"/>
    </location>
</feature>
<accession>A0AA88M0U7</accession>
<keyword evidence="15 26" id="KW-0720">Serine protease</keyword>
<evidence type="ECO:0000313" key="31">
    <source>
        <dbReference type="EMBL" id="KAK2828174.1"/>
    </source>
</evidence>